<accession>A0A4Q7L4J9</accession>
<feature type="domain" description="Amidohydrolase 3" evidence="1">
    <location>
        <begin position="45"/>
        <end position="523"/>
    </location>
</feature>
<organism evidence="2 3">
    <name type="scientific">Herbihabitans rhizosphaerae</name>
    <dbReference type="NCBI Taxonomy" id="1872711"/>
    <lineage>
        <taxon>Bacteria</taxon>
        <taxon>Bacillati</taxon>
        <taxon>Actinomycetota</taxon>
        <taxon>Actinomycetes</taxon>
        <taxon>Pseudonocardiales</taxon>
        <taxon>Pseudonocardiaceae</taxon>
        <taxon>Herbihabitans</taxon>
    </lineage>
</organism>
<dbReference type="InterPro" id="IPR011059">
    <property type="entry name" value="Metal-dep_hydrolase_composite"/>
</dbReference>
<dbReference type="Gene3D" id="3.10.310.70">
    <property type="match status" value="1"/>
</dbReference>
<dbReference type="Proteomes" id="UP000294257">
    <property type="component" value="Unassembled WGS sequence"/>
</dbReference>
<dbReference type="CDD" id="cd01300">
    <property type="entry name" value="YtcJ_like"/>
    <property type="match status" value="1"/>
</dbReference>
<evidence type="ECO:0000259" key="1">
    <source>
        <dbReference type="Pfam" id="PF07969"/>
    </source>
</evidence>
<dbReference type="InterPro" id="IPR032466">
    <property type="entry name" value="Metal_Hydrolase"/>
</dbReference>
<dbReference type="PANTHER" id="PTHR22642:SF2">
    <property type="entry name" value="PROTEIN LONG AFTER FAR-RED 3"/>
    <property type="match status" value="1"/>
</dbReference>
<dbReference type="Gene3D" id="3.20.20.140">
    <property type="entry name" value="Metal-dependent hydrolases"/>
    <property type="match status" value="1"/>
</dbReference>
<dbReference type="Pfam" id="PF07969">
    <property type="entry name" value="Amidohydro_3"/>
    <property type="match status" value="1"/>
</dbReference>
<keyword evidence="3" id="KW-1185">Reference proteome</keyword>
<dbReference type="AlphaFoldDB" id="A0A4Q7L4J9"/>
<gene>
    <name evidence="2" type="ORF">EV193_102108</name>
</gene>
<comment type="caution">
    <text evidence="2">The sequence shown here is derived from an EMBL/GenBank/DDBJ whole genome shotgun (WGS) entry which is preliminary data.</text>
</comment>
<name>A0A4Q7L4J9_9PSEU</name>
<dbReference type="Gene3D" id="2.30.40.10">
    <property type="entry name" value="Urease, subunit C, domain 1"/>
    <property type="match status" value="1"/>
</dbReference>
<dbReference type="SUPFAM" id="SSF51338">
    <property type="entry name" value="Composite domain of metallo-dependent hydrolases"/>
    <property type="match status" value="1"/>
</dbReference>
<protein>
    <recommendedName>
        <fullName evidence="1">Amidohydrolase 3 domain-containing protein</fullName>
    </recommendedName>
</protein>
<dbReference type="PANTHER" id="PTHR22642">
    <property type="entry name" value="IMIDAZOLONEPROPIONASE"/>
    <property type="match status" value="1"/>
</dbReference>
<dbReference type="InterPro" id="IPR033932">
    <property type="entry name" value="YtcJ-like"/>
</dbReference>
<proteinExistence type="predicted"/>
<dbReference type="InterPro" id="IPR013108">
    <property type="entry name" value="Amidohydro_3"/>
</dbReference>
<dbReference type="GO" id="GO:0016810">
    <property type="term" value="F:hydrolase activity, acting on carbon-nitrogen (but not peptide) bonds"/>
    <property type="evidence" value="ECO:0007669"/>
    <property type="project" value="InterPro"/>
</dbReference>
<dbReference type="SUPFAM" id="SSF51556">
    <property type="entry name" value="Metallo-dependent hydrolases"/>
    <property type="match status" value="1"/>
</dbReference>
<dbReference type="RefSeq" id="WP_130343023.1">
    <property type="nucleotide sequence ID" value="NZ_SGWQ01000002.1"/>
</dbReference>
<sequence length="526" mass="56014">MLDLRIVNANVITMAEGRPRAREVGLWRGRIVGVDEEIAGLPARDTVDLRGATVLPGFVDAHVHLAWAGLRAGGVSIAPSERVDDVLATIGSAVTERPFGEWVDVLGYDQRSLGRHLTAAELDTVSAGRKVFVVHDSGHACVVNSDVLAMLPAGTTHQDGVLTERGMAAVRRLRQPYAVEELIDAIGSAARTCVSEGVTTCAEAGIGGGLISHSPIELTVYQTALERGVLPVRVQLMIAADQLRDAAAHPSDGVPRALDLGLRTGFGGDRLTIGALKVFTDGGMMPRTAALTEPYVDPAGAPDNTGELFADLREIEHVVVDAHRAGWQLAVHAIGDRAVDVALDALDAAITAQPRPHRHRIEHAGLVRPDQLPRFAELGVTAVVQPNFLWYLGDDYASIMGPRRAPWLYRGRGFLDHGVRLVGSSDRPVTVGAPLRSIQFMVERRTESGLSLGPDESVTVADALRAFTIEGAHACHLEDSLGSIESGKHADFVVLSADPTTVDVSAIGDLDVRTTVVAGEIVHGEW</sequence>
<evidence type="ECO:0000313" key="3">
    <source>
        <dbReference type="Proteomes" id="UP000294257"/>
    </source>
</evidence>
<evidence type="ECO:0000313" key="2">
    <source>
        <dbReference type="EMBL" id="RZS43132.1"/>
    </source>
</evidence>
<reference evidence="2 3" key="1">
    <citation type="submission" date="2019-02" db="EMBL/GenBank/DDBJ databases">
        <title>Genomic Encyclopedia of Type Strains, Phase IV (KMG-IV): sequencing the most valuable type-strain genomes for metagenomic binning, comparative biology and taxonomic classification.</title>
        <authorList>
            <person name="Goeker M."/>
        </authorList>
    </citation>
    <scope>NUCLEOTIDE SEQUENCE [LARGE SCALE GENOMIC DNA]</scope>
    <source>
        <strain evidence="2 3">DSM 101727</strain>
    </source>
</reference>
<dbReference type="OrthoDB" id="3173428at2"/>
<dbReference type="EMBL" id="SGWQ01000002">
    <property type="protein sequence ID" value="RZS43132.1"/>
    <property type="molecule type" value="Genomic_DNA"/>
</dbReference>